<reference evidence="2 3" key="1">
    <citation type="submission" date="2023-02" db="EMBL/GenBank/DDBJ databases">
        <title>Genome Sequence of L. cardiaca H63T.</title>
        <authorList>
            <person name="Lopez A.E."/>
            <person name="Cianciotto N.P."/>
        </authorList>
    </citation>
    <scope>NUCLEOTIDE SEQUENCE [LARGE SCALE GENOMIC DNA]</scope>
    <source>
        <strain evidence="2 3">H63</strain>
    </source>
</reference>
<keyword evidence="3" id="KW-1185">Reference proteome</keyword>
<gene>
    <name evidence="2" type="ORF">PXX05_13495</name>
</gene>
<protein>
    <recommendedName>
        <fullName evidence="4">Secreted protein</fullName>
    </recommendedName>
</protein>
<name>A0ABY8AQU7_9GAMM</name>
<evidence type="ECO:0008006" key="4">
    <source>
        <dbReference type="Google" id="ProtNLM"/>
    </source>
</evidence>
<evidence type="ECO:0000313" key="2">
    <source>
        <dbReference type="EMBL" id="WED42898.1"/>
    </source>
</evidence>
<evidence type="ECO:0000313" key="3">
    <source>
        <dbReference type="Proteomes" id="UP001222087"/>
    </source>
</evidence>
<dbReference type="Proteomes" id="UP001222087">
    <property type="component" value="Chromosome"/>
</dbReference>
<keyword evidence="1" id="KW-0732">Signal</keyword>
<dbReference type="RefSeq" id="WP_275088714.1">
    <property type="nucleotide sequence ID" value="NZ_CP119078.1"/>
</dbReference>
<evidence type="ECO:0000256" key="1">
    <source>
        <dbReference type="SAM" id="SignalP"/>
    </source>
</evidence>
<proteinExistence type="predicted"/>
<sequence length="103" mass="12017">MKKLLILLSLLLIASTSFARILINDKAIMLEPHGDYYSFPDSYQESGASYHFVFVGGVYRVCHLAPQPFLADLDLLKIRIELGEKKFWWYCYAYHPGFFELDF</sequence>
<feature type="signal peptide" evidence="1">
    <location>
        <begin position="1"/>
        <end position="19"/>
    </location>
</feature>
<organism evidence="2 3">
    <name type="scientific">Legionella cardiaca</name>
    <dbReference type="NCBI Taxonomy" id="1071983"/>
    <lineage>
        <taxon>Bacteria</taxon>
        <taxon>Pseudomonadati</taxon>
        <taxon>Pseudomonadota</taxon>
        <taxon>Gammaproteobacteria</taxon>
        <taxon>Legionellales</taxon>
        <taxon>Legionellaceae</taxon>
        <taxon>Legionella</taxon>
    </lineage>
</organism>
<feature type="chain" id="PRO_5046566048" description="Secreted protein" evidence="1">
    <location>
        <begin position="20"/>
        <end position="103"/>
    </location>
</feature>
<dbReference type="EMBL" id="CP119078">
    <property type="protein sequence ID" value="WED42898.1"/>
    <property type="molecule type" value="Genomic_DNA"/>
</dbReference>
<accession>A0ABY8AQU7</accession>